<keyword evidence="1 3" id="KW-0808">Transferase</keyword>
<reference evidence="3 4" key="1">
    <citation type="submission" date="2019-05" db="EMBL/GenBank/DDBJ databases">
        <title>Georgenia *** sp. nov., and Georgenia *** sp. nov., isolated from the intestinal contents of plateau pika (Ochotona curzoniae) in the Qinghai-Tibet plateau of China.</title>
        <authorList>
            <person name="Tian Z."/>
        </authorList>
    </citation>
    <scope>NUCLEOTIDE SEQUENCE [LARGE SCALE GENOMIC DNA]</scope>
    <source>
        <strain evidence="3 4">Z294</strain>
    </source>
</reference>
<comment type="pathway">
    <text evidence="1">Cell wall biogenesis; peptidoglycan recycling.</text>
</comment>
<gene>
    <name evidence="1" type="primary">anmK</name>
    <name evidence="3" type="ORF">FE251_09665</name>
</gene>
<keyword evidence="1 3" id="KW-0418">Kinase</keyword>
<feature type="binding site" evidence="1">
    <location>
        <begin position="9"/>
        <end position="16"/>
    </location>
    <ligand>
        <name>ATP</name>
        <dbReference type="ChEBI" id="CHEBI:30616"/>
    </ligand>
</feature>
<comment type="catalytic activity">
    <reaction evidence="1">
        <text>1,6-anhydro-N-acetyl-beta-muramate + ATP + H2O = N-acetyl-D-muramate 6-phosphate + ADP + H(+)</text>
        <dbReference type="Rhea" id="RHEA:24952"/>
        <dbReference type="ChEBI" id="CHEBI:15377"/>
        <dbReference type="ChEBI" id="CHEBI:15378"/>
        <dbReference type="ChEBI" id="CHEBI:30616"/>
        <dbReference type="ChEBI" id="CHEBI:58690"/>
        <dbReference type="ChEBI" id="CHEBI:58722"/>
        <dbReference type="ChEBI" id="CHEBI:456216"/>
        <dbReference type="EC" id="2.7.1.170"/>
    </reaction>
</comment>
<accession>A0ABX5VN18</accession>
<keyword evidence="1" id="KW-0547">Nucleotide-binding</keyword>
<keyword evidence="1" id="KW-0119">Carbohydrate metabolism</keyword>
<dbReference type="Proteomes" id="UP000313948">
    <property type="component" value="Chromosome"/>
</dbReference>
<dbReference type="InterPro" id="IPR043129">
    <property type="entry name" value="ATPase_NBD"/>
</dbReference>
<comment type="similarity">
    <text evidence="1">Belongs to the anhydro-N-acetylmuramic acid kinase family.</text>
</comment>
<dbReference type="SUPFAM" id="SSF53067">
    <property type="entry name" value="Actin-like ATPase domain"/>
    <property type="match status" value="1"/>
</dbReference>
<dbReference type="GO" id="GO:0016301">
    <property type="term" value="F:kinase activity"/>
    <property type="evidence" value="ECO:0007669"/>
    <property type="project" value="UniProtKB-KW"/>
</dbReference>
<dbReference type="EC" id="2.7.1.170" evidence="1"/>
<comment type="function">
    <text evidence="1">Catalyzes the specific phosphorylation of 1,6-anhydro-N-acetylmuramic acid (anhMurNAc) with the simultaneous cleavage of the 1,6-anhydro ring, generating MurNAc-6-P. Is required for the utilization of anhMurNAc either imported from the medium or derived from its own cell wall murein, and thus plays a role in cell wall recycling.</text>
</comment>
<dbReference type="PANTHER" id="PTHR30605:SF0">
    <property type="entry name" value="ANHYDRO-N-ACETYLMURAMIC ACID KINASE"/>
    <property type="match status" value="1"/>
</dbReference>
<sequence length="446" mass="45325">MRVLGMISGTSHDGIDTAVVELDVDDDGTALVGTVRHTGSVPYEPGLRARLLAALPPAGTTLAEVCELDTLIGQAFAAAASQAIAAAGPVDLICSHGQTVYHWVEGGRALGTLQLGQPAWIAEATGVPVVADVRARDVAAGGHGAPLVSYLDALVVAGGPGTTALLNLGGIANITVVGHDVLAYDTGPANALLDVAVLDRDAHPAGYDVDGAIAATGTVDTDLLALLLREDYYAQPAPKSTGKELFHAGYLRAALEEHGREVSTPDLLATLTALTARTVADRLRGHGVTRVLASGGGAANPTMLRMLAEELPGVEVATTDTIGVPPDAKEAIAFALFGWCTAHGLPATVPSATGARGARILGSITPGAGPLRLPEPAAVALRTLRLITHTPSAESWIAHGDEGVQDPALGGRGVEGTARPGESGAVDSPPSGENWSAHVRRGGHDR</sequence>
<evidence type="ECO:0000313" key="3">
    <source>
        <dbReference type="EMBL" id="QDB79608.1"/>
    </source>
</evidence>
<feature type="region of interest" description="Disordered" evidence="2">
    <location>
        <begin position="397"/>
        <end position="446"/>
    </location>
</feature>
<dbReference type="Gene3D" id="3.30.420.40">
    <property type="match status" value="2"/>
</dbReference>
<dbReference type="InterPro" id="IPR005338">
    <property type="entry name" value="Anhydro_N_Ac-Mur_kinase"/>
</dbReference>
<organism evidence="3 4">
    <name type="scientific">Georgenia wutianyii</name>
    <dbReference type="NCBI Taxonomy" id="2585135"/>
    <lineage>
        <taxon>Bacteria</taxon>
        <taxon>Bacillati</taxon>
        <taxon>Actinomycetota</taxon>
        <taxon>Actinomycetes</taxon>
        <taxon>Micrococcales</taxon>
        <taxon>Bogoriellaceae</taxon>
        <taxon>Georgenia</taxon>
    </lineage>
</organism>
<dbReference type="HAMAP" id="MF_01270">
    <property type="entry name" value="AnhMurNAc_kinase"/>
    <property type="match status" value="1"/>
</dbReference>
<evidence type="ECO:0000256" key="1">
    <source>
        <dbReference type="HAMAP-Rule" id="MF_01270"/>
    </source>
</evidence>
<keyword evidence="4" id="KW-1185">Reference proteome</keyword>
<dbReference type="RefSeq" id="WP_139948628.1">
    <property type="nucleotide sequence ID" value="NZ_CP040899.1"/>
</dbReference>
<proteinExistence type="inferred from homology"/>
<dbReference type="NCBIfam" id="NF007146">
    <property type="entry name" value="PRK09585.2-6"/>
    <property type="match status" value="1"/>
</dbReference>
<name>A0ABX5VN18_9MICO</name>
<keyword evidence="1" id="KW-0067">ATP-binding</keyword>
<dbReference type="Pfam" id="PF03702">
    <property type="entry name" value="AnmK"/>
    <property type="match status" value="1"/>
</dbReference>
<evidence type="ECO:0000256" key="2">
    <source>
        <dbReference type="SAM" id="MobiDB-lite"/>
    </source>
</evidence>
<comment type="pathway">
    <text evidence="1">Amino-sugar metabolism; 1,6-anhydro-N-acetylmuramate degradation.</text>
</comment>
<protein>
    <recommendedName>
        <fullName evidence="1">Anhydro-N-acetylmuramic acid kinase</fullName>
        <ecNumber evidence="1">2.7.1.170</ecNumber>
    </recommendedName>
    <alternativeName>
        <fullName evidence="1">AnhMurNAc kinase</fullName>
    </alternativeName>
</protein>
<dbReference type="EMBL" id="CP040899">
    <property type="protein sequence ID" value="QDB79608.1"/>
    <property type="molecule type" value="Genomic_DNA"/>
</dbReference>
<dbReference type="PANTHER" id="PTHR30605">
    <property type="entry name" value="ANHYDRO-N-ACETYLMURAMIC ACID KINASE"/>
    <property type="match status" value="1"/>
</dbReference>
<evidence type="ECO:0000313" key="4">
    <source>
        <dbReference type="Proteomes" id="UP000313948"/>
    </source>
</evidence>